<dbReference type="SUPFAM" id="SSF57850">
    <property type="entry name" value="RING/U-box"/>
    <property type="match status" value="1"/>
</dbReference>
<dbReference type="GO" id="GO:0005524">
    <property type="term" value="F:ATP binding"/>
    <property type="evidence" value="ECO:0007669"/>
    <property type="project" value="UniProtKB-KW"/>
</dbReference>
<dbReference type="Gene3D" id="3.40.50.300">
    <property type="entry name" value="P-loop containing nucleotide triphosphate hydrolases"/>
    <property type="match status" value="1"/>
</dbReference>
<evidence type="ECO:0000259" key="12">
    <source>
        <dbReference type="PROSITE" id="PS51192"/>
    </source>
</evidence>
<evidence type="ECO:0000256" key="7">
    <source>
        <dbReference type="ARBA" id="ARBA00022833"/>
    </source>
</evidence>
<evidence type="ECO:0000256" key="5">
    <source>
        <dbReference type="ARBA" id="ARBA00022801"/>
    </source>
</evidence>
<dbReference type="Pfam" id="PF00097">
    <property type="entry name" value="zf-C3HC4"/>
    <property type="match status" value="1"/>
</dbReference>
<dbReference type="InterPro" id="IPR038718">
    <property type="entry name" value="SNF2-like_sf"/>
</dbReference>
<reference evidence="13" key="1">
    <citation type="journal article" date="2019" name="Environ. Microbiol.">
        <title>Fungal ecological strategies reflected in gene transcription - a case study of two litter decomposers.</title>
        <authorList>
            <person name="Barbi F."/>
            <person name="Kohler A."/>
            <person name="Barry K."/>
            <person name="Baskaran P."/>
            <person name="Daum C."/>
            <person name="Fauchery L."/>
            <person name="Ihrmark K."/>
            <person name="Kuo A."/>
            <person name="LaButti K."/>
            <person name="Lipzen A."/>
            <person name="Morin E."/>
            <person name="Grigoriev I.V."/>
            <person name="Henrissat B."/>
            <person name="Lindahl B."/>
            <person name="Martin F."/>
        </authorList>
    </citation>
    <scope>NUCLEOTIDE SEQUENCE</scope>
    <source>
        <strain evidence="13">JB14</strain>
    </source>
</reference>
<evidence type="ECO:0000259" key="11">
    <source>
        <dbReference type="PROSITE" id="PS50089"/>
    </source>
</evidence>
<dbReference type="InterPro" id="IPR014001">
    <property type="entry name" value="Helicase_ATP-bd"/>
</dbReference>
<evidence type="ECO:0000256" key="9">
    <source>
        <dbReference type="PROSITE-ProRule" id="PRU00175"/>
    </source>
</evidence>
<dbReference type="PROSITE" id="PS51192">
    <property type="entry name" value="HELICASE_ATP_BIND_1"/>
    <property type="match status" value="1"/>
</dbReference>
<dbReference type="InterPro" id="IPR000330">
    <property type="entry name" value="SNF2_N"/>
</dbReference>
<proteinExistence type="inferred from homology"/>
<dbReference type="InterPro" id="IPR018957">
    <property type="entry name" value="Znf_C3HC4_RING-type"/>
</dbReference>
<evidence type="ECO:0000256" key="2">
    <source>
        <dbReference type="ARBA" id="ARBA00022723"/>
    </source>
</evidence>
<gene>
    <name evidence="13" type="ORF">BT96DRAFT_583872</name>
</gene>
<dbReference type="InterPro" id="IPR027417">
    <property type="entry name" value="P-loop_NTPase"/>
</dbReference>
<dbReference type="Proteomes" id="UP000799118">
    <property type="component" value="Unassembled WGS sequence"/>
</dbReference>
<dbReference type="InterPro" id="IPR013083">
    <property type="entry name" value="Znf_RING/FYVE/PHD"/>
</dbReference>
<dbReference type="PANTHER" id="PTHR45626:SF22">
    <property type="entry name" value="DNA REPAIR PROTEIN RAD5"/>
    <property type="match status" value="1"/>
</dbReference>
<keyword evidence="5" id="KW-0378">Hydrolase</keyword>
<feature type="region of interest" description="Disordered" evidence="10">
    <location>
        <begin position="1"/>
        <end position="47"/>
    </location>
</feature>
<dbReference type="Gene3D" id="3.40.50.10810">
    <property type="entry name" value="Tandem AAA-ATPase domain"/>
    <property type="match status" value="1"/>
</dbReference>
<keyword evidence="2" id="KW-0479">Metal-binding</keyword>
<dbReference type="OrthoDB" id="448448at2759"/>
<keyword evidence="4 9" id="KW-0863">Zinc-finger</keyword>
<keyword evidence="6" id="KW-0347">Helicase</keyword>
<name>A0A6A4IEX6_9AGAR</name>
<accession>A0A6A4IEX6</accession>
<keyword evidence="3" id="KW-0547">Nucleotide-binding</keyword>
<evidence type="ECO:0000256" key="10">
    <source>
        <dbReference type="SAM" id="MobiDB-lite"/>
    </source>
</evidence>
<dbReference type="GO" id="GO:0005634">
    <property type="term" value="C:nucleus"/>
    <property type="evidence" value="ECO:0007669"/>
    <property type="project" value="TreeGrafter"/>
</dbReference>
<feature type="compositionally biased region" description="Polar residues" evidence="10">
    <location>
        <begin position="18"/>
        <end position="29"/>
    </location>
</feature>
<protein>
    <recommendedName>
        <fullName evidence="15">RING-type domain-containing protein</fullName>
    </recommendedName>
</protein>
<dbReference type="GO" id="GO:0004386">
    <property type="term" value="F:helicase activity"/>
    <property type="evidence" value="ECO:0007669"/>
    <property type="project" value="UniProtKB-KW"/>
</dbReference>
<evidence type="ECO:0000256" key="4">
    <source>
        <dbReference type="ARBA" id="ARBA00022771"/>
    </source>
</evidence>
<comment type="similarity">
    <text evidence="1">Belongs to the SNF2/RAD54 helicase family.</text>
</comment>
<evidence type="ECO:0000256" key="1">
    <source>
        <dbReference type="ARBA" id="ARBA00007025"/>
    </source>
</evidence>
<dbReference type="SMART" id="SM00487">
    <property type="entry name" value="DEXDc"/>
    <property type="match status" value="1"/>
</dbReference>
<dbReference type="Gene3D" id="3.30.40.10">
    <property type="entry name" value="Zinc/RING finger domain, C3HC4 (zinc finger)"/>
    <property type="match status" value="1"/>
</dbReference>
<dbReference type="GO" id="GO:0008270">
    <property type="term" value="F:zinc ion binding"/>
    <property type="evidence" value="ECO:0007669"/>
    <property type="project" value="UniProtKB-KW"/>
</dbReference>
<dbReference type="Pfam" id="PF00176">
    <property type="entry name" value="SNF2-rel_dom"/>
    <property type="match status" value="1"/>
</dbReference>
<sequence>MISALIQSNLGSDEPIDQGSSSKQRQLKLSNAFRPVTSRKKKPSLPPSATLIVAPTSLIDQWGEEIERSSKPGTVDVMVWHGQNRRDDLVDILENDNDEDDGSTKPIKVVISSYGTLSSEHEKSSSPMFDVEWLRVVLDEAHSIKSRTSKTAKAVYELRARRRWAVTGTPIVNKLEDLYSLLKFLDFKPWADFSFFNSFITLPFLSRDPKGIEVVQVILESILLRREKTFCDSNGKRIVDLPPKEIIVENLEFTTWERQIYNTIYDSSKKKFELLNSKGLLSKNYTHILAMLMRLRRAVLHPHLVFTEKDGRALSPAGDNNGIVDVNEMIKKFTEDNEQSNVFAETVLANLEDEVGDGSECPICLDVISTPMIVPGCLHKCCKDCITAYIATCEMKGEETKCPSCSRGPIKPSDLVEVVRPLPSSQDSHPDLVLRRNDFPSSTKLTALINDLRTPHSRDGLRLPRSGFLSVHRFPRPHRDRLEAREF</sequence>
<dbReference type="InterPro" id="IPR001841">
    <property type="entry name" value="Znf_RING"/>
</dbReference>
<feature type="domain" description="Helicase ATP-binding" evidence="12">
    <location>
        <begin position="43"/>
        <end position="188"/>
    </location>
</feature>
<evidence type="ECO:0000256" key="3">
    <source>
        <dbReference type="ARBA" id="ARBA00022741"/>
    </source>
</evidence>
<keyword evidence="7" id="KW-0862">Zinc</keyword>
<keyword evidence="8" id="KW-0067">ATP-binding</keyword>
<dbReference type="PROSITE" id="PS50089">
    <property type="entry name" value="ZF_RING_2"/>
    <property type="match status" value="1"/>
</dbReference>
<dbReference type="SMART" id="SM00184">
    <property type="entry name" value="RING"/>
    <property type="match status" value="1"/>
</dbReference>
<feature type="compositionally biased region" description="Polar residues" evidence="10">
    <location>
        <begin position="1"/>
        <end position="11"/>
    </location>
</feature>
<dbReference type="GO" id="GO:0006281">
    <property type="term" value="P:DNA repair"/>
    <property type="evidence" value="ECO:0007669"/>
    <property type="project" value="TreeGrafter"/>
</dbReference>
<evidence type="ECO:0000256" key="8">
    <source>
        <dbReference type="ARBA" id="ARBA00022840"/>
    </source>
</evidence>
<evidence type="ECO:0000256" key="6">
    <source>
        <dbReference type="ARBA" id="ARBA00022806"/>
    </source>
</evidence>
<feature type="domain" description="RING-type" evidence="11">
    <location>
        <begin position="361"/>
        <end position="406"/>
    </location>
</feature>
<dbReference type="EMBL" id="ML769388">
    <property type="protein sequence ID" value="KAE9409181.1"/>
    <property type="molecule type" value="Genomic_DNA"/>
</dbReference>
<organism evidence="13 14">
    <name type="scientific">Gymnopus androsaceus JB14</name>
    <dbReference type="NCBI Taxonomy" id="1447944"/>
    <lineage>
        <taxon>Eukaryota</taxon>
        <taxon>Fungi</taxon>
        <taxon>Dikarya</taxon>
        <taxon>Basidiomycota</taxon>
        <taxon>Agaricomycotina</taxon>
        <taxon>Agaricomycetes</taxon>
        <taxon>Agaricomycetidae</taxon>
        <taxon>Agaricales</taxon>
        <taxon>Marasmiineae</taxon>
        <taxon>Omphalotaceae</taxon>
        <taxon>Gymnopus</taxon>
    </lineage>
</organism>
<dbReference type="GO" id="GO:0008094">
    <property type="term" value="F:ATP-dependent activity, acting on DNA"/>
    <property type="evidence" value="ECO:0007669"/>
    <property type="project" value="TreeGrafter"/>
</dbReference>
<keyword evidence="14" id="KW-1185">Reference proteome</keyword>
<dbReference type="CDD" id="cd18008">
    <property type="entry name" value="DEXDc_SHPRH-like"/>
    <property type="match status" value="1"/>
</dbReference>
<dbReference type="AlphaFoldDB" id="A0A6A4IEX6"/>
<dbReference type="InterPro" id="IPR050628">
    <property type="entry name" value="SNF2_RAD54_helicase_TF"/>
</dbReference>
<dbReference type="PANTHER" id="PTHR45626">
    <property type="entry name" value="TRANSCRIPTION TERMINATION FACTOR 2-RELATED"/>
    <property type="match status" value="1"/>
</dbReference>
<dbReference type="SUPFAM" id="SSF52540">
    <property type="entry name" value="P-loop containing nucleoside triphosphate hydrolases"/>
    <property type="match status" value="2"/>
</dbReference>
<evidence type="ECO:0000313" key="14">
    <source>
        <dbReference type="Proteomes" id="UP000799118"/>
    </source>
</evidence>
<dbReference type="GO" id="GO:0016787">
    <property type="term" value="F:hydrolase activity"/>
    <property type="evidence" value="ECO:0007669"/>
    <property type="project" value="UniProtKB-KW"/>
</dbReference>
<evidence type="ECO:0000313" key="13">
    <source>
        <dbReference type="EMBL" id="KAE9409181.1"/>
    </source>
</evidence>
<evidence type="ECO:0008006" key="15">
    <source>
        <dbReference type="Google" id="ProtNLM"/>
    </source>
</evidence>